<evidence type="ECO:0000313" key="11">
    <source>
        <dbReference type="Proteomes" id="UP000304880"/>
    </source>
</evidence>
<comment type="pathway">
    <text evidence="2 8">Bacterial outer membrane biogenesis; LPS core biosynthesis.</text>
</comment>
<dbReference type="Gene3D" id="3.40.50.2000">
    <property type="entry name" value="Glycogen Phosphorylase B"/>
    <property type="match status" value="1"/>
</dbReference>
<dbReference type="InterPro" id="IPR039901">
    <property type="entry name" value="Kdotransferase"/>
</dbReference>
<comment type="catalytic activity">
    <reaction evidence="7 8">
        <text>lipid IVA (E. coli) + CMP-3-deoxy-beta-D-manno-octulosonate = alpha-Kdo-(2-&gt;6)-lipid IVA (E. coli) + CMP + H(+)</text>
        <dbReference type="Rhea" id="RHEA:28066"/>
        <dbReference type="ChEBI" id="CHEBI:15378"/>
        <dbReference type="ChEBI" id="CHEBI:58603"/>
        <dbReference type="ChEBI" id="CHEBI:60364"/>
        <dbReference type="ChEBI" id="CHEBI:60377"/>
        <dbReference type="ChEBI" id="CHEBI:85987"/>
        <dbReference type="EC" id="2.4.99.12"/>
    </reaction>
</comment>
<dbReference type="GO" id="GO:0043842">
    <property type="term" value="F:Kdo transferase activity"/>
    <property type="evidence" value="ECO:0007669"/>
    <property type="project" value="UniProtKB-EC"/>
</dbReference>
<comment type="similarity">
    <text evidence="8">Belongs to the glycosyltransferase group 1 family.</text>
</comment>
<dbReference type="PANTHER" id="PTHR42755:SF1">
    <property type="entry name" value="3-DEOXY-D-MANNO-OCTULOSONIC ACID TRANSFERASE, MITOCHONDRIAL-RELATED"/>
    <property type="match status" value="1"/>
</dbReference>
<accession>A0A5C4R362</accession>
<dbReference type="Proteomes" id="UP000304880">
    <property type="component" value="Unassembled WGS sequence"/>
</dbReference>
<evidence type="ECO:0000259" key="9">
    <source>
        <dbReference type="Pfam" id="PF04413"/>
    </source>
</evidence>
<keyword evidence="5 8" id="KW-0808">Transferase</keyword>
<comment type="subcellular location">
    <subcellularLocation>
        <location evidence="8">Cell membrane</location>
    </subcellularLocation>
</comment>
<evidence type="ECO:0000256" key="2">
    <source>
        <dbReference type="ARBA" id="ARBA00004713"/>
    </source>
</evidence>
<reference evidence="10 11" key="1">
    <citation type="submission" date="2019-06" db="EMBL/GenBank/DDBJ databases">
        <authorList>
            <person name="Li J."/>
        </authorList>
    </citation>
    <scope>NUCLEOTIDE SEQUENCE [LARGE SCALE GENOMIC DNA]</scope>
    <source>
        <strain evidence="10 11">CGMCC 1.8012</strain>
    </source>
</reference>
<gene>
    <name evidence="10" type="ORF">FHD67_15810</name>
</gene>
<name>A0A5C4R362_9RHOB</name>
<keyword evidence="11" id="KW-1185">Reference proteome</keyword>
<dbReference type="GO" id="GO:0005886">
    <property type="term" value="C:plasma membrane"/>
    <property type="evidence" value="ECO:0007669"/>
    <property type="project" value="UniProtKB-SubCell"/>
</dbReference>
<organism evidence="10 11">
    <name type="scientific">Paracoccus haeundaensis</name>
    <dbReference type="NCBI Taxonomy" id="225362"/>
    <lineage>
        <taxon>Bacteria</taxon>
        <taxon>Pseudomonadati</taxon>
        <taxon>Pseudomonadota</taxon>
        <taxon>Alphaproteobacteria</taxon>
        <taxon>Rhodobacterales</taxon>
        <taxon>Paracoccaceae</taxon>
        <taxon>Paracoccus</taxon>
    </lineage>
</organism>
<dbReference type="InterPro" id="IPR007507">
    <property type="entry name" value="Glycos_transf_N"/>
</dbReference>
<proteinExistence type="inferred from homology"/>
<dbReference type="Gene3D" id="3.40.50.11720">
    <property type="entry name" value="3-Deoxy-D-manno-octulosonic-acid transferase, N-terminal domain"/>
    <property type="match status" value="1"/>
</dbReference>
<sequence>MATAGSGLGQLGLWLHLRGRRGDGPALPAIPAGTGPALAIHTSADALRAEPQILGRLSRARPGLRLVRLSVQGPDDPGDDPALVSQVLDRARPRAVLLLGTDLPPALIAAAVARQIPVILAEFRLTGNDLGWGLHARMRRQLLSQMRAVMVCDATSLDLARRMGLGAGDLAMTGPVSEIREPLRCSETERASMAQQMNGRHAWFAASLPPAEEQAILSAHQAALRRSHRALLIIAPDDPRRIDGLARDIEACGLTVARRSEDEDFGDEIQVLLTDGPTEMGLWYRLAPVSFMGGTLSGDADAMRHPFEPAALGSAIVHGPQAGPHATEWQQLTGAHAVRQVRTADDLAQAVTELTQPETIATLASNAWMVSTGGADVAIRIADRVIAALDPVESPAP</sequence>
<evidence type="ECO:0000256" key="1">
    <source>
        <dbReference type="ARBA" id="ARBA00003394"/>
    </source>
</evidence>
<dbReference type="EMBL" id="VDDC01000034">
    <property type="protein sequence ID" value="TNH38261.1"/>
    <property type="molecule type" value="Genomic_DNA"/>
</dbReference>
<evidence type="ECO:0000256" key="4">
    <source>
        <dbReference type="ARBA" id="ARBA00019077"/>
    </source>
</evidence>
<dbReference type="GO" id="GO:0009244">
    <property type="term" value="P:lipopolysaccharide core region biosynthetic process"/>
    <property type="evidence" value="ECO:0007669"/>
    <property type="project" value="UniProtKB-UniRule"/>
</dbReference>
<dbReference type="PANTHER" id="PTHR42755">
    <property type="entry name" value="3-DEOXY-MANNO-OCTULOSONATE CYTIDYLYLTRANSFERASE"/>
    <property type="match status" value="1"/>
</dbReference>
<keyword evidence="8" id="KW-0472">Membrane</keyword>
<evidence type="ECO:0000256" key="7">
    <source>
        <dbReference type="ARBA" id="ARBA00049183"/>
    </source>
</evidence>
<dbReference type="RefSeq" id="WP_139599270.1">
    <property type="nucleotide sequence ID" value="NZ_VDDC01000034.1"/>
</dbReference>
<comment type="caution">
    <text evidence="10">The sequence shown here is derived from an EMBL/GenBank/DDBJ whole genome shotgun (WGS) entry which is preliminary data.</text>
</comment>
<keyword evidence="8" id="KW-1003">Cell membrane</keyword>
<dbReference type="InterPro" id="IPR038107">
    <property type="entry name" value="Glycos_transf_N_sf"/>
</dbReference>
<feature type="domain" description="3-deoxy-D-manno-octulosonic-acid transferase N-terminal" evidence="9">
    <location>
        <begin position="77"/>
        <end position="174"/>
    </location>
</feature>
<protein>
    <recommendedName>
        <fullName evidence="4 8">3-deoxy-D-manno-octulosonic acid transferase</fullName>
        <shortName evidence="8">Kdo transferase</shortName>
        <ecNumber evidence="3 8">2.4.99.12</ecNumber>
    </recommendedName>
    <alternativeName>
        <fullName evidence="6 8">Lipid IV(A) 3-deoxy-D-manno-octulosonic acid transferase</fullName>
    </alternativeName>
</protein>
<evidence type="ECO:0000313" key="10">
    <source>
        <dbReference type="EMBL" id="TNH38261.1"/>
    </source>
</evidence>
<dbReference type="Pfam" id="PF04413">
    <property type="entry name" value="Glycos_transf_N"/>
    <property type="match status" value="1"/>
</dbReference>
<evidence type="ECO:0000256" key="8">
    <source>
        <dbReference type="RuleBase" id="RU365103"/>
    </source>
</evidence>
<keyword evidence="8" id="KW-0448">Lipopolysaccharide biosynthesis</keyword>
<dbReference type="UniPathway" id="UPA00958"/>
<dbReference type="EC" id="2.4.99.12" evidence="3 8"/>
<evidence type="ECO:0000256" key="6">
    <source>
        <dbReference type="ARBA" id="ARBA00031445"/>
    </source>
</evidence>
<evidence type="ECO:0000256" key="5">
    <source>
        <dbReference type="ARBA" id="ARBA00022679"/>
    </source>
</evidence>
<dbReference type="GO" id="GO:0009245">
    <property type="term" value="P:lipid A biosynthetic process"/>
    <property type="evidence" value="ECO:0007669"/>
    <property type="project" value="TreeGrafter"/>
</dbReference>
<evidence type="ECO:0000256" key="3">
    <source>
        <dbReference type="ARBA" id="ARBA00012621"/>
    </source>
</evidence>
<comment type="function">
    <text evidence="1 8">Involved in lipopolysaccharide (LPS) biosynthesis. Catalyzes the transfer of 3-deoxy-D-manno-octulosonate (Kdo) residue(s) from CMP-Kdo to lipid IV(A), the tetraacyldisaccharide-1,4'-bisphosphate precursor of lipid A.</text>
</comment>
<dbReference type="AlphaFoldDB" id="A0A5C4R362"/>